<evidence type="ECO:0000313" key="1">
    <source>
        <dbReference type="EMBL" id="KAF2689768.1"/>
    </source>
</evidence>
<organism evidence="1 2">
    <name type="scientific">Lentithecium fluviatile CBS 122367</name>
    <dbReference type="NCBI Taxonomy" id="1168545"/>
    <lineage>
        <taxon>Eukaryota</taxon>
        <taxon>Fungi</taxon>
        <taxon>Dikarya</taxon>
        <taxon>Ascomycota</taxon>
        <taxon>Pezizomycotina</taxon>
        <taxon>Dothideomycetes</taxon>
        <taxon>Pleosporomycetidae</taxon>
        <taxon>Pleosporales</taxon>
        <taxon>Massarineae</taxon>
        <taxon>Lentitheciaceae</taxon>
        <taxon>Lentithecium</taxon>
    </lineage>
</organism>
<dbReference type="OrthoDB" id="432970at2759"/>
<protein>
    <submittedName>
        <fullName evidence="1">Uncharacterized protein</fullName>
    </submittedName>
</protein>
<keyword evidence="2" id="KW-1185">Reference proteome</keyword>
<dbReference type="AlphaFoldDB" id="A0A6G1JH46"/>
<gene>
    <name evidence="1" type="ORF">K458DRAFT_414026</name>
</gene>
<accession>A0A6G1JH46</accession>
<name>A0A6G1JH46_9PLEO</name>
<dbReference type="Proteomes" id="UP000799291">
    <property type="component" value="Unassembled WGS sequence"/>
</dbReference>
<reference evidence="1" key="1">
    <citation type="journal article" date="2020" name="Stud. Mycol.">
        <title>101 Dothideomycetes genomes: a test case for predicting lifestyles and emergence of pathogens.</title>
        <authorList>
            <person name="Haridas S."/>
            <person name="Albert R."/>
            <person name="Binder M."/>
            <person name="Bloem J."/>
            <person name="Labutti K."/>
            <person name="Salamov A."/>
            <person name="Andreopoulos B."/>
            <person name="Baker S."/>
            <person name="Barry K."/>
            <person name="Bills G."/>
            <person name="Bluhm B."/>
            <person name="Cannon C."/>
            <person name="Castanera R."/>
            <person name="Culley D."/>
            <person name="Daum C."/>
            <person name="Ezra D."/>
            <person name="Gonzalez J."/>
            <person name="Henrissat B."/>
            <person name="Kuo A."/>
            <person name="Liang C."/>
            <person name="Lipzen A."/>
            <person name="Lutzoni F."/>
            <person name="Magnuson J."/>
            <person name="Mondo S."/>
            <person name="Nolan M."/>
            <person name="Ohm R."/>
            <person name="Pangilinan J."/>
            <person name="Park H.-J."/>
            <person name="Ramirez L."/>
            <person name="Alfaro M."/>
            <person name="Sun H."/>
            <person name="Tritt A."/>
            <person name="Yoshinaga Y."/>
            <person name="Zwiers L.-H."/>
            <person name="Turgeon B."/>
            <person name="Goodwin S."/>
            <person name="Spatafora J."/>
            <person name="Crous P."/>
            <person name="Grigoriev I."/>
        </authorList>
    </citation>
    <scope>NUCLEOTIDE SEQUENCE</scope>
    <source>
        <strain evidence="1">CBS 122367</strain>
    </source>
</reference>
<evidence type="ECO:0000313" key="2">
    <source>
        <dbReference type="Proteomes" id="UP000799291"/>
    </source>
</evidence>
<sequence>MIHLIVNQHFAECLAASDPKCSSCSKPTKAVLTSPMSWLHLSDDPFVNILLTPVCETSGRCESRHAMGSKTWSPVPNCCLAWSVARWRGRKGVGGAGRSAIVGRHARKHTGSPTRSFVSQQTRLAGLDGTESLSPLPYDPGHCNQ</sequence>
<proteinExistence type="predicted"/>
<dbReference type="EMBL" id="MU005572">
    <property type="protein sequence ID" value="KAF2689768.1"/>
    <property type="molecule type" value="Genomic_DNA"/>
</dbReference>